<evidence type="ECO:0000313" key="7">
    <source>
        <dbReference type="Proteomes" id="UP000000493"/>
    </source>
</evidence>
<dbReference type="InterPro" id="IPR029063">
    <property type="entry name" value="SAM-dependent_MTases_sf"/>
</dbReference>
<proteinExistence type="predicted"/>
<gene>
    <name evidence="6" type="ordered locus">Runsl_1222</name>
</gene>
<name>A0A7U3ZI72_RUNSL</name>
<dbReference type="InterPro" id="IPR001525">
    <property type="entry name" value="C5_MeTfrase"/>
</dbReference>
<dbReference type="KEGG" id="rsi:Runsl_1222"/>
<dbReference type="InterPro" id="IPR018117">
    <property type="entry name" value="C5_DNA_meth_AS"/>
</dbReference>
<evidence type="ECO:0000256" key="2">
    <source>
        <dbReference type="ARBA" id="ARBA00022679"/>
    </source>
</evidence>
<accession>A0A7U3ZI72</accession>
<evidence type="ECO:0000256" key="4">
    <source>
        <dbReference type="ARBA" id="ARBA00022747"/>
    </source>
</evidence>
<comment type="catalytic activity">
    <reaction evidence="5">
        <text>a 2'-deoxycytidine in DNA + S-adenosyl-L-methionine = a 5-methyl-2'-deoxycytidine in DNA + S-adenosyl-L-homocysteine + H(+)</text>
        <dbReference type="Rhea" id="RHEA:13681"/>
        <dbReference type="Rhea" id="RHEA-COMP:11369"/>
        <dbReference type="Rhea" id="RHEA-COMP:11370"/>
        <dbReference type="ChEBI" id="CHEBI:15378"/>
        <dbReference type="ChEBI" id="CHEBI:57856"/>
        <dbReference type="ChEBI" id="CHEBI:59789"/>
        <dbReference type="ChEBI" id="CHEBI:85452"/>
        <dbReference type="ChEBI" id="CHEBI:85454"/>
        <dbReference type="EC" id="2.1.1.37"/>
    </reaction>
</comment>
<dbReference type="RefSeq" id="WP_013926969.1">
    <property type="nucleotide sequence ID" value="NC_015703.1"/>
</dbReference>
<dbReference type="GO" id="GO:0009307">
    <property type="term" value="P:DNA restriction-modification system"/>
    <property type="evidence" value="ECO:0007669"/>
    <property type="project" value="UniProtKB-KW"/>
</dbReference>
<evidence type="ECO:0000256" key="5">
    <source>
        <dbReference type="ARBA" id="ARBA00047422"/>
    </source>
</evidence>
<dbReference type="AlphaFoldDB" id="A0A7U3ZI72"/>
<protein>
    <submittedName>
        <fullName evidence="6">C-5 cytosine-specific DNA methylase</fullName>
    </submittedName>
</protein>
<dbReference type="EMBL" id="CP002859">
    <property type="protein sequence ID" value="AEI47650.1"/>
    <property type="molecule type" value="Genomic_DNA"/>
</dbReference>
<evidence type="ECO:0000313" key="6">
    <source>
        <dbReference type="EMBL" id="AEI47650.1"/>
    </source>
</evidence>
<dbReference type="SUPFAM" id="SSF53335">
    <property type="entry name" value="S-adenosyl-L-methionine-dependent methyltransferases"/>
    <property type="match status" value="1"/>
</dbReference>
<reference evidence="7" key="1">
    <citation type="submission" date="2011-06" db="EMBL/GenBank/DDBJ databases">
        <title>The complete genome of chromosome of Runella slithyformis DSM 19594.</title>
        <authorList>
            <consortium name="US DOE Joint Genome Institute (JGI-PGF)"/>
            <person name="Lucas S."/>
            <person name="Han J."/>
            <person name="Lapidus A."/>
            <person name="Bruce D."/>
            <person name="Goodwin L."/>
            <person name="Pitluck S."/>
            <person name="Peters L."/>
            <person name="Kyrpides N."/>
            <person name="Mavromatis K."/>
            <person name="Ivanova N."/>
            <person name="Ovchinnikova G."/>
            <person name="Zhang X."/>
            <person name="Misra M."/>
            <person name="Detter J.C."/>
            <person name="Tapia R."/>
            <person name="Han C."/>
            <person name="Land M."/>
            <person name="Hauser L."/>
            <person name="Markowitz V."/>
            <person name="Cheng J.-F."/>
            <person name="Hugenholtz P."/>
            <person name="Woyke T."/>
            <person name="Wu D."/>
            <person name="Tindall B."/>
            <person name="Faehrich R."/>
            <person name="Brambilla E."/>
            <person name="Klenk H.-P."/>
            <person name="Eisen J.A."/>
        </authorList>
    </citation>
    <scope>NUCLEOTIDE SEQUENCE [LARGE SCALE GENOMIC DNA]</scope>
    <source>
        <strain evidence="7">ATCC 29530 / DSM 19594 / LMG 11500 / NCIMB 11436 / LSU 4</strain>
    </source>
</reference>
<dbReference type="Pfam" id="PF00145">
    <property type="entry name" value="DNA_methylase"/>
    <property type="match status" value="1"/>
</dbReference>
<dbReference type="GO" id="GO:0003886">
    <property type="term" value="F:DNA (cytosine-5-)-methyltransferase activity"/>
    <property type="evidence" value="ECO:0007669"/>
    <property type="project" value="UniProtKB-EC"/>
</dbReference>
<sequence length="270" mass="30017">MNTRYEQSGDPSQLLLSLFSGVDLLGHGFRQNGFCVVSAGDIILGQDVRTFQGIPGRFDGIVGGSPCQDFSRARRTPPTGYGLEMLGEYVRIVTEVKPRWFLLENVPAVPNVNVPGYQIQRFDLCPTELGYDQRRRRHFQFGSIDGLWLDIERRQFTGKSLPTLTASDGKRSQRRSYEEFCRLQGLKHELHLPDLTQSARYKVVGNGVHAAVAFEVARAIRAATTNPNPETLASVNRCACGCGRRVTGKQKSASDACRKRLQKSREAAAV</sequence>
<organism evidence="6 7">
    <name type="scientific">Runella slithyformis (strain ATCC 29530 / DSM 19594 / LMG 11500 / NCIMB 11436 / LSU 4)</name>
    <dbReference type="NCBI Taxonomy" id="761193"/>
    <lineage>
        <taxon>Bacteria</taxon>
        <taxon>Pseudomonadati</taxon>
        <taxon>Bacteroidota</taxon>
        <taxon>Cytophagia</taxon>
        <taxon>Cytophagales</taxon>
        <taxon>Spirosomataceae</taxon>
        <taxon>Runella</taxon>
    </lineage>
</organism>
<dbReference type="GO" id="GO:0032259">
    <property type="term" value="P:methylation"/>
    <property type="evidence" value="ECO:0007669"/>
    <property type="project" value="UniProtKB-KW"/>
</dbReference>
<evidence type="ECO:0000256" key="1">
    <source>
        <dbReference type="ARBA" id="ARBA00022603"/>
    </source>
</evidence>
<evidence type="ECO:0000256" key="3">
    <source>
        <dbReference type="ARBA" id="ARBA00022691"/>
    </source>
</evidence>
<dbReference type="Proteomes" id="UP000000493">
    <property type="component" value="Chromosome"/>
</dbReference>
<reference evidence="6 7" key="2">
    <citation type="journal article" date="2012" name="Stand. Genomic Sci.">
        <title>Complete genome sequence of the aquatic bacterium Runella slithyformis type strain (LSU 4(T)).</title>
        <authorList>
            <person name="Copeland A."/>
            <person name="Zhang X."/>
            <person name="Misra M."/>
            <person name="Lapidus A."/>
            <person name="Nolan M."/>
            <person name="Lucas S."/>
            <person name="Deshpande S."/>
            <person name="Cheng J.F."/>
            <person name="Tapia R."/>
            <person name="Goodwin L.A."/>
            <person name="Pitluck S."/>
            <person name="Liolios K."/>
            <person name="Pagani I."/>
            <person name="Ivanova N."/>
            <person name="Mikhailova N."/>
            <person name="Pati A."/>
            <person name="Chen A."/>
            <person name="Palaniappan K."/>
            <person name="Land M."/>
            <person name="Hauser L."/>
            <person name="Pan C."/>
            <person name="Jeffries C.D."/>
            <person name="Detter J.C."/>
            <person name="Brambilla E.M."/>
            <person name="Rohde M."/>
            <person name="Djao O.D."/>
            <person name="Goker M."/>
            <person name="Sikorski J."/>
            <person name="Tindall B.J."/>
            <person name="Woyke T."/>
            <person name="Bristow J."/>
            <person name="Eisen J.A."/>
            <person name="Markowitz V."/>
            <person name="Hugenholtz P."/>
            <person name="Kyrpides N.C."/>
            <person name="Klenk H.P."/>
            <person name="Mavromatis K."/>
        </authorList>
    </citation>
    <scope>NUCLEOTIDE SEQUENCE [LARGE SCALE GENOMIC DNA]</scope>
    <source>
        <strain evidence="7">ATCC 29530 / DSM 19594 / LMG 11500 / NCIMB 11436 / LSU 4</strain>
    </source>
</reference>
<dbReference type="REBASE" id="37526">
    <property type="entry name" value="M2.Rsl19594ORF1218P"/>
</dbReference>
<keyword evidence="3" id="KW-0949">S-adenosyl-L-methionine</keyword>
<keyword evidence="7" id="KW-1185">Reference proteome</keyword>
<dbReference type="Gene3D" id="3.40.50.150">
    <property type="entry name" value="Vaccinia Virus protein VP39"/>
    <property type="match status" value="1"/>
</dbReference>
<dbReference type="PROSITE" id="PS00094">
    <property type="entry name" value="C5_MTASE_1"/>
    <property type="match status" value="1"/>
</dbReference>
<keyword evidence="4" id="KW-0680">Restriction system</keyword>
<keyword evidence="2" id="KW-0808">Transferase</keyword>
<keyword evidence="1 6" id="KW-0489">Methyltransferase</keyword>